<feature type="compositionally biased region" description="Acidic residues" evidence="10">
    <location>
        <begin position="118"/>
        <end position="143"/>
    </location>
</feature>
<feature type="transmembrane region" description="Helical" evidence="11">
    <location>
        <begin position="570"/>
        <end position="594"/>
    </location>
</feature>
<dbReference type="Proteomes" id="UP000233080">
    <property type="component" value="Unassembled WGS sequence"/>
</dbReference>
<dbReference type="InterPro" id="IPR056521">
    <property type="entry name" value="MARCHF6-like_C"/>
</dbReference>
<feature type="transmembrane region" description="Helical" evidence="11">
    <location>
        <begin position="375"/>
        <end position="397"/>
    </location>
</feature>
<reference evidence="13" key="1">
    <citation type="submission" date="2025-08" db="UniProtKB">
        <authorList>
            <consortium name="Ensembl"/>
        </authorList>
    </citation>
    <scope>IDENTIFICATION</scope>
</reference>
<feature type="transmembrane region" description="Helical" evidence="11">
    <location>
        <begin position="743"/>
        <end position="762"/>
    </location>
</feature>
<evidence type="ECO:0000313" key="14">
    <source>
        <dbReference type="Proteomes" id="UP000233080"/>
    </source>
</evidence>
<feature type="transmembrane region" description="Helical" evidence="11">
    <location>
        <begin position="263"/>
        <end position="289"/>
    </location>
</feature>
<feature type="transmembrane region" description="Helical" evidence="11">
    <location>
        <begin position="700"/>
        <end position="723"/>
    </location>
</feature>
<comment type="subcellular location">
    <subcellularLocation>
        <location evidence="2">Membrane</location>
        <topology evidence="2">Multi-pass membrane protein</topology>
    </subcellularLocation>
</comment>
<keyword evidence="5" id="KW-0808">Transferase</keyword>
<keyword evidence="7" id="KW-0833">Ubl conjugation pathway</keyword>
<evidence type="ECO:0000313" key="13">
    <source>
        <dbReference type="Ensembl" id="ENSCANP00000013114.1"/>
    </source>
</evidence>
<dbReference type="Pfam" id="PF23113">
    <property type="entry name" value="MARCHF6_C"/>
    <property type="match status" value="1"/>
</dbReference>
<evidence type="ECO:0000256" key="10">
    <source>
        <dbReference type="SAM" id="MobiDB-lite"/>
    </source>
</evidence>
<dbReference type="GO" id="GO:0036503">
    <property type="term" value="P:ERAD pathway"/>
    <property type="evidence" value="ECO:0007669"/>
    <property type="project" value="TreeGrafter"/>
</dbReference>
<feature type="transmembrane region" description="Helical" evidence="11">
    <location>
        <begin position="34"/>
        <end position="58"/>
    </location>
</feature>
<evidence type="ECO:0000256" key="4">
    <source>
        <dbReference type="ARBA" id="ARBA00012483"/>
    </source>
</evidence>
<evidence type="ECO:0000256" key="8">
    <source>
        <dbReference type="ARBA" id="ARBA00022989"/>
    </source>
</evidence>
<evidence type="ECO:0000256" key="5">
    <source>
        <dbReference type="ARBA" id="ARBA00022679"/>
    </source>
</evidence>
<organism evidence="13 14">
    <name type="scientific">Colobus angolensis palliatus</name>
    <name type="common">Peters' Angolan colobus</name>
    <dbReference type="NCBI Taxonomy" id="336983"/>
    <lineage>
        <taxon>Eukaryota</taxon>
        <taxon>Metazoa</taxon>
        <taxon>Chordata</taxon>
        <taxon>Craniata</taxon>
        <taxon>Vertebrata</taxon>
        <taxon>Euteleostomi</taxon>
        <taxon>Mammalia</taxon>
        <taxon>Eutheria</taxon>
        <taxon>Euarchontoglires</taxon>
        <taxon>Primates</taxon>
        <taxon>Haplorrhini</taxon>
        <taxon>Catarrhini</taxon>
        <taxon>Cercopithecidae</taxon>
        <taxon>Colobinae</taxon>
        <taxon>Colobus</taxon>
    </lineage>
</organism>
<feature type="transmembrane region" description="Helical" evidence="11">
    <location>
        <begin position="185"/>
        <end position="207"/>
    </location>
</feature>
<evidence type="ECO:0000256" key="11">
    <source>
        <dbReference type="SAM" id="Phobius"/>
    </source>
</evidence>
<feature type="transmembrane region" description="Helical" evidence="11">
    <location>
        <begin position="417"/>
        <end position="435"/>
    </location>
</feature>
<reference evidence="13" key="2">
    <citation type="submission" date="2025-09" db="UniProtKB">
        <authorList>
            <consortium name="Ensembl"/>
        </authorList>
    </citation>
    <scope>IDENTIFICATION</scope>
</reference>
<feature type="transmembrane region" description="Helical" evidence="11">
    <location>
        <begin position="658"/>
        <end position="680"/>
    </location>
</feature>
<dbReference type="Ensembl" id="ENSCANT00000036026.1">
    <property type="protein sequence ID" value="ENSCANP00000013114.1"/>
    <property type="gene ID" value="ENSCANG00000029706.1"/>
</dbReference>
<dbReference type="GO" id="GO:0061630">
    <property type="term" value="F:ubiquitin protein ligase activity"/>
    <property type="evidence" value="ECO:0007669"/>
    <property type="project" value="UniProtKB-EC"/>
</dbReference>
<name>A0A2K5I907_COLAP</name>
<evidence type="ECO:0000256" key="3">
    <source>
        <dbReference type="ARBA" id="ARBA00004906"/>
    </source>
</evidence>
<dbReference type="PANTHER" id="PTHR13145">
    <property type="entry name" value="SSM4 PROTEIN"/>
    <property type="match status" value="1"/>
</dbReference>
<evidence type="ECO:0000256" key="2">
    <source>
        <dbReference type="ARBA" id="ARBA00004141"/>
    </source>
</evidence>
<comment type="pathway">
    <text evidence="3">Protein modification; protein ubiquitination.</text>
</comment>
<evidence type="ECO:0000259" key="12">
    <source>
        <dbReference type="Pfam" id="PF23113"/>
    </source>
</evidence>
<evidence type="ECO:0000256" key="6">
    <source>
        <dbReference type="ARBA" id="ARBA00022692"/>
    </source>
</evidence>
<dbReference type="PANTHER" id="PTHR13145:SF0">
    <property type="entry name" value="E3 UBIQUITIN-PROTEIN LIGASE MARCHF6"/>
    <property type="match status" value="1"/>
</dbReference>
<dbReference type="CTD" id="10299"/>
<evidence type="ECO:0000256" key="9">
    <source>
        <dbReference type="ARBA" id="ARBA00023136"/>
    </source>
</evidence>
<feature type="transmembrane region" description="Helical" evidence="11">
    <location>
        <begin position="227"/>
        <end position="251"/>
    </location>
</feature>
<dbReference type="RefSeq" id="XP_011796368.1">
    <property type="nucleotide sequence ID" value="XM_011940978.1"/>
</dbReference>
<sequence>MDTAEEGRIYKCLFTGSVSSLLTLPLDMLSTENLLADCLQGCFVVTCTLCAFISLVWLREQIVHGGAPIWLEHAAPPFNAAGHHQNEAPAGGNGAENVAADQPANPPAENAVVGENPDAQDDQAEEEEEDNEEEDDAGVEDAADANNGAQDDMNWNALEWDRAAEELTWERMLGLDGSLVFLEHVFWVVSLNTLFILVFAFCPYHIGHFSLVGLGFEEHVQASHFEGLITTIVGYILLAITLIICHGLATLVKFHRSRRLLGVCYIVVKVSLLVVVEIGVFPLICGWWLDICSLEMFDATLKDRELSFQSAPGTTMFLHWLVGMVYVFYFASFILLLREVLRPGVLWFLRNLNDPDFNPVQEMIHLPIYRHLRRFILSVIVFGSIVLLMLWLPIRIIKSVLPHFLPYNVMLYSDAPVSELSLELLLLQVVLPALLEQGHTRQWLKGLVRAWTVTAGYLLDLHSYLLGDQEENENSANQQVNNNQHARNNNAIPVVGEGLHAAHQAILQQGGPVGFQPYRRPLNFPLRIFLLIVFMCITLLIASLICLTLPVFAGRWLMSFWTGTAKIHELYTAACGLYVCWLTIRAVTVMVAWMPQGRRVIFQKVKEWSLMIMKTLIVAVLLAGVVPLLLGLLFELVIVAPLRVPLDQTPLFYPWQDWALGVLHAKIIAAITLMGPQWWLKTVIEQVYANGIRNIDLHYIVRRLAAPVISVLLLSLCVPYVIASGVVPLLGVTAEMQNLVHRRIYPFLLMVVVLMAILSFQVRQFKRLYEHIKNDKYLVGQRLVNYERKSGKQGSSPAPPQSSQE</sequence>
<protein>
    <recommendedName>
        <fullName evidence="4">RING-type E3 ubiquitin transferase</fullName>
        <ecNumber evidence="4">2.3.2.27</ecNumber>
    </recommendedName>
</protein>
<keyword evidence="6 11" id="KW-0812">Transmembrane</keyword>
<evidence type="ECO:0000256" key="1">
    <source>
        <dbReference type="ARBA" id="ARBA00000900"/>
    </source>
</evidence>
<dbReference type="GO" id="GO:0005789">
    <property type="term" value="C:endoplasmic reticulum membrane"/>
    <property type="evidence" value="ECO:0007669"/>
    <property type="project" value="TreeGrafter"/>
</dbReference>
<dbReference type="GeneID" id="105510976"/>
<feature type="transmembrane region" description="Helical" evidence="11">
    <location>
        <begin position="528"/>
        <end position="550"/>
    </location>
</feature>
<dbReference type="EC" id="2.3.2.27" evidence="4"/>
<accession>A0A2K5I907</accession>
<evidence type="ECO:0000256" key="7">
    <source>
        <dbReference type="ARBA" id="ARBA00022786"/>
    </source>
</evidence>
<dbReference type="AlphaFoldDB" id="A0A2K5I907"/>
<keyword evidence="8 11" id="KW-1133">Transmembrane helix</keyword>
<proteinExistence type="predicted"/>
<comment type="catalytic activity">
    <reaction evidence="1">
        <text>S-ubiquitinyl-[E2 ubiquitin-conjugating enzyme]-L-cysteine + [acceptor protein]-L-lysine = [E2 ubiquitin-conjugating enzyme]-L-cysteine + N(6)-ubiquitinyl-[acceptor protein]-L-lysine.</text>
        <dbReference type="EC" id="2.3.2.27"/>
    </reaction>
</comment>
<keyword evidence="14" id="KW-1185">Reference proteome</keyword>
<feature type="transmembrane region" description="Helical" evidence="11">
    <location>
        <begin position="615"/>
        <end position="638"/>
    </location>
</feature>
<feature type="region of interest" description="Disordered" evidence="10">
    <location>
        <begin position="80"/>
        <end position="151"/>
    </location>
</feature>
<keyword evidence="9 11" id="KW-0472">Membrane</keyword>
<feature type="domain" description="E3 ubiquitin-protein ligase MARCHF6-like C-terminal" evidence="12">
    <location>
        <begin position="600"/>
        <end position="773"/>
    </location>
</feature>
<feature type="transmembrane region" description="Helical" evidence="11">
    <location>
        <begin position="317"/>
        <end position="337"/>
    </location>
</feature>